<feature type="transmembrane region" description="Helical" evidence="2">
    <location>
        <begin position="324"/>
        <end position="343"/>
    </location>
</feature>
<dbReference type="Pfam" id="PF00892">
    <property type="entry name" value="EamA"/>
    <property type="match status" value="1"/>
</dbReference>
<evidence type="ECO:0000313" key="4">
    <source>
        <dbReference type="EMBL" id="MBU8546114.1"/>
    </source>
</evidence>
<keyword evidence="2" id="KW-1133">Transmembrane helix</keyword>
<dbReference type="EMBL" id="JAERQM010000006">
    <property type="protein sequence ID" value="MBU8546114.1"/>
    <property type="molecule type" value="Genomic_DNA"/>
</dbReference>
<evidence type="ECO:0000256" key="1">
    <source>
        <dbReference type="SAM" id="MobiDB-lite"/>
    </source>
</evidence>
<organism evidence="4 5">
    <name type="scientific">Falsiroseomonas oleicola</name>
    <dbReference type="NCBI Taxonomy" id="2801474"/>
    <lineage>
        <taxon>Bacteria</taxon>
        <taxon>Pseudomonadati</taxon>
        <taxon>Pseudomonadota</taxon>
        <taxon>Alphaproteobacteria</taxon>
        <taxon>Acetobacterales</taxon>
        <taxon>Roseomonadaceae</taxon>
        <taxon>Falsiroseomonas</taxon>
    </lineage>
</organism>
<feature type="transmembrane region" description="Helical" evidence="2">
    <location>
        <begin position="60"/>
        <end position="82"/>
    </location>
</feature>
<feature type="transmembrane region" description="Helical" evidence="2">
    <location>
        <begin position="199"/>
        <end position="223"/>
    </location>
</feature>
<feature type="transmembrane region" description="Helical" evidence="2">
    <location>
        <begin position="125"/>
        <end position="145"/>
    </location>
</feature>
<feature type="transmembrane region" description="Helical" evidence="2">
    <location>
        <begin position="151"/>
        <end position="169"/>
    </location>
</feature>
<reference evidence="4 5" key="1">
    <citation type="submission" date="2021-01" db="EMBL/GenBank/DDBJ databases">
        <title>Roseomonas sp. nov, a bacterium isolated from an oil production mixture in Yumen Oilfield.</title>
        <authorList>
            <person name="Wu D."/>
        </authorList>
    </citation>
    <scope>NUCLEOTIDE SEQUENCE [LARGE SCALE GENOMIC DNA]</scope>
    <source>
        <strain evidence="4 5">ROY-5-3</strain>
    </source>
</reference>
<protein>
    <submittedName>
        <fullName evidence="4">DMT family transporter</fullName>
    </submittedName>
</protein>
<proteinExistence type="predicted"/>
<comment type="caution">
    <text evidence="4">The sequence shown here is derived from an EMBL/GenBank/DDBJ whole genome shotgun (WGS) entry which is preliminary data.</text>
</comment>
<dbReference type="Proteomes" id="UP000689967">
    <property type="component" value="Unassembled WGS sequence"/>
</dbReference>
<dbReference type="InterPro" id="IPR000620">
    <property type="entry name" value="EamA_dom"/>
</dbReference>
<feature type="transmembrane region" description="Helical" evidence="2">
    <location>
        <begin position="235"/>
        <end position="254"/>
    </location>
</feature>
<feature type="transmembrane region" description="Helical" evidence="2">
    <location>
        <begin position="94"/>
        <end position="113"/>
    </location>
</feature>
<feature type="domain" description="EamA" evidence="3">
    <location>
        <begin position="205"/>
        <end position="338"/>
    </location>
</feature>
<feature type="region of interest" description="Disordered" evidence="1">
    <location>
        <begin position="18"/>
        <end position="51"/>
    </location>
</feature>
<name>A0ABS6HBL9_9PROT</name>
<evidence type="ECO:0000259" key="3">
    <source>
        <dbReference type="Pfam" id="PF00892"/>
    </source>
</evidence>
<feature type="transmembrane region" description="Helical" evidence="2">
    <location>
        <begin position="176"/>
        <end position="193"/>
    </location>
</feature>
<sequence length="349" mass="36012">MTLALFMAPHWQDEALRRSRGARLRTEPQLSDPGAQFRQHPGDDHMSAQASASHTPASNLLSLTAGAAIIAILASFTLASRLAYASALAPQDLMAIRFVTSGLLLLPVALSRGASGLLTLDSAKLALTGGLGFATLAFAGLMLVPASHAGALLHGALPLFTFTLGLVLGRTTADRGRVAGAFLVVIALSIIAWDNMRGTGWQQLLGCALLLTASATWSAFGILAARLKPDPISTAATVSVLSAAVYLPLYVAFLESSLDEAPLSPVLIQVAVQGVLVGTISVFAYSWAISKIGALGAAVATAMVPSVTALTAMPLLSEFPSPTVATGLAILVAGSLLVLPVRFQERRNG</sequence>
<gene>
    <name evidence="4" type="ORF">JJQ90_20495</name>
</gene>
<evidence type="ECO:0000313" key="5">
    <source>
        <dbReference type="Proteomes" id="UP000689967"/>
    </source>
</evidence>
<feature type="transmembrane region" description="Helical" evidence="2">
    <location>
        <begin position="266"/>
        <end position="285"/>
    </location>
</feature>
<accession>A0ABS6HBL9</accession>
<evidence type="ECO:0000256" key="2">
    <source>
        <dbReference type="SAM" id="Phobius"/>
    </source>
</evidence>
<keyword evidence="5" id="KW-1185">Reference proteome</keyword>
<feature type="transmembrane region" description="Helical" evidence="2">
    <location>
        <begin position="292"/>
        <end position="312"/>
    </location>
</feature>
<keyword evidence="2" id="KW-0472">Membrane</keyword>
<keyword evidence="2" id="KW-0812">Transmembrane</keyword>
<dbReference type="RefSeq" id="WP_216878119.1">
    <property type="nucleotide sequence ID" value="NZ_JAERQM010000006.1"/>
</dbReference>